<keyword evidence="5" id="KW-1185">Reference proteome</keyword>
<proteinExistence type="predicted"/>
<evidence type="ECO:0000259" key="2">
    <source>
        <dbReference type="Pfam" id="PF14694"/>
    </source>
</evidence>
<gene>
    <name evidence="4" type="ORF">PAPYR_5720</name>
</gene>
<evidence type="ECO:0000313" key="4">
    <source>
        <dbReference type="EMBL" id="KAJ4458523.1"/>
    </source>
</evidence>
<dbReference type="InterPro" id="IPR032794">
    <property type="entry name" value="LINES_N"/>
</dbReference>
<dbReference type="InterPro" id="IPR029415">
    <property type="entry name" value="Lines_C"/>
</dbReference>
<dbReference type="EMBL" id="JAPMOS010000028">
    <property type="protein sequence ID" value="KAJ4458523.1"/>
    <property type="molecule type" value="Genomic_DNA"/>
</dbReference>
<feature type="domain" description="Protein Lines N-terminal" evidence="2">
    <location>
        <begin position="361"/>
        <end position="474"/>
    </location>
</feature>
<organism evidence="4 5">
    <name type="scientific">Paratrimastix pyriformis</name>
    <dbReference type="NCBI Taxonomy" id="342808"/>
    <lineage>
        <taxon>Eukaryota</taxon>
        <taxon>Metamonada</taxon>
        <taxon>Preaxostyla</taxon>
        <taxon>Paratrimastigidae</taxon>
        <taxon>Paratrimastix</taxon>
    </lineage>
</organism>
<reference evidence="4" key="1">
    <citation type="journal article" date="2022" name="bioRxiv">
        <title>Genomics of Preaxostyla Flagellates Illuminates Evolutionary Transitions and the Path Towards Mitochondrial Loss.</title>
        <authorList>
            <person name="Novak L.V.F."/>
            <person name="Treitli S.C."/>
            <person name="Pyrih J."/>
            <person name="Halakuc P."/>
            <person name="Pipaliya S.V."/>
            <person name="Vacek V."/>
            <person name="Brzon O."/>
            <person name="Soukal P."/>
            <person name="Eme L."/>
            <person name="Dacks J.B."/>
            <person name="Karnkowska A."/>
            <person name="Elias M."/>
            <person name="Hampl V."/>
        </authorList>
    </citation>
    <scope>NUCLEOTIDE SEQUENCE</scope>
    <source>
        <strain evidence="4">RCP-MX</strain>
    </source>
</reference>
<evidence type="ECO:0000313" key="5">
    <source>
        <dbReference type="Proteomes" id="UP001141327"/>
    </source>
</evidence>
<evidence type="ECO:0000256" key="1">
    <source>
        <dbReference type="SAM" id="MobiDB-lite"/>
    </source>
</evidence>
<feature type="region of interest" description="Disordered" evidence="1">
    <location>
        <begin position="495"/>
        <end position="533"/>
    </location>
</feature>
<name>A0ABQ8UJX2_9EUKA</name>
<feature type="compositionally biased region" description="Acidic residues" evidence="1">
    <location>
        <begin position="505"/>
        <end position="520"/>
    </location>
</feature>
<dbReference type="Proteomes" id="UP001141327">
    <property type="component" value="Unassembled WGS sequence"/>
</dbReference>
<dbReference type="Pfam" id="PF14694">
    <property type="entry name" value="LINES_N"/>
    <property type="match status" value="1"/>
</dbReference>
<feature type="domain" description="Protein Lines C-terminal" evidence="3">
    <location>
        <begin position="544"/>
        <end position="575"/>
    </location>
</feature>
<evidence type="ECO:0000259" key="3">
    <source>
        <dbReference type="Pfam" id="PF14695"/>
    </source>
</evidence>
<protein>
    <submittedName>
        <fullName evidence="4">Uncharacterized protein</fullName>
    </submittedName>
</protein>
<sequence>MLFPLSGDSSRPPWAAYSVERLNFLYLFLGWALETLSSPDDEPDRPLPDADQASVAAIVHKLVHVWLLPFLSTAELLPALPSLRECHGLLTFEGVLIRLTKAIKLTSRNSSPPTASQMRASVRVVMRWCTRLMKSPVWTASVWPGVSSGLVSYGYRKLLKLALHLMRLSETLIPTGEALRLATAGLRLLRVGLWGEIPSEDAEKGALGMLAEEYEEDDAEPLQTPLEATSGLTPFQHGLLAGAPFRQCLCAHPEQHAPLHTPRHFPLRCPRVAAEAAGGDPQATLSFAGHGFATFFRPQLKGTGRLQADPTLVPFALMAACGALTLMRRLFSHPGIRMAPSSVGVEDDARVEAAMREMAEWEPHLPDFQEILRDPFVALHLVSLFGDQDNLLVSWCSDLLNLYDVCQMPLILRPPALIATAGRLVDGLLSPGRVFVSLLGLLRFEVPLLLDLLICPESGLLLYLARVLRVLESNKGWLAPTCAALGSARCPHIIPLPPRGSRGSDEEDEDEDEEDEEGEEADRGSPGQGGELSLSPLAQQVQGCLQKVAKRLRRLHGAGAFPYNPEPLIRRLLAVAQG</sequence>
<dbReference type="PANTHER" id="PTHR16057">
    <property type="entry name" value="WINS1, 2 PROTEIN"/>
    <property type="match status" value="1"/>
</dbReference>
<accession>A0ABQ8UJX2</accession>
<dbReference type="InterPro" id="IPR024875">
    <property type="entry name" value="Protein_Lines"/>
</dbReference>
<comment type="caution">
    <text evidence="4">The sequence shown here is derived from an EMBL/GenBank/DDBJ whole genome shotgun (WGS) entry which is preliminary data.</text>
</comment>
<dbReference type="PANTHER" id="PTHR16057:SF1">
    <property type="entry name" value="PROTEIN LINES HOMOLOG 1"/>
    <property type="match status" value="1"/>
</dbReference>
<dbReference type="Pfam" id="PF14695">
    <property type="entry name" value="LINES_C"/>
    <property type="match status" value="1"/>
</dbReference>